<protein>
    <submittedName>
        <fullName evidence="1">Uncharacterized protein</fullName>
    </submittedName>
</protein>
<keyword evidence="2" id="KW-1185">Reference proteome</keyword>
<reference evidence="1 2" key="1">
    <citation type="submission" date="2019-08" db="EMBL/GenBank/DDBJ databases">
        <title>The genome of the soybean aphid Biotype 1, its phylome, world population structure and adaptation to the North American continent.</title>
        <authorList>
            <person name="Giordano R."/>
            <person name="Donthu R.K."/>
            <person name="Hernandez A.G."/>
            <person name="Wright C.L."/>
            <person name="Zimin A.V."/>
        </authorList>
    </citation>
    <scope>NUCLEOTIDE SEQUENCE [LARGE SCALE GENOMIC DNA]</scope>
    <source>
        <tissue evidence="1">Whole aphids</tissue>
    </source>
</reference>
<comment type="caution">
    <text evidence="1">The sequence shown here is derived from an EMBL/GenBank/DDBJ whole genome shotgun (WGS) entry which is preliminary data.</text>
</comment>
<evidence type="ECO:0000313" key="2">
    <source>
        <dbReference type="Proteomes" id="UP000475862"/>
    </source>
</evidence>
<dbReference type="AlphaFoldDB" id="A0A6G0T4C7"/>
<accession>A0A6G0T4C7</accession>
<proteinExistence type="predicted"/>
<gene>
    <name evidence="1" type="ORF">AGLY_014117</name>
</gene>
<name>A0A6G0T4C7_APHGL</name>
<sequence>MDMALLVEFCFRLKPKITFLQYVIACVKALITRYRSFCAMTYQLYFVHFISFTNVVFSTVHTNSKHRSSNPDEKPVIAIKKQYTVYSYLRLSSNVNVLMFSRNYKNWTSFHDMLLALIHTKVLHKGFVHIKTLSCCTCIGHEGSWVGQLGDDRSLSTTGTFGRGFHMTDKCGTETLPYCWMIRIKMYLATGSTFVSLALYFAKGESTVIYIIRKMTKLIWELLKDSYMPTVYTN</sequence>
<dbReference type="Proteomes" id="UP000475862">
    <property type="component" value="Unassembled WGS sequence"/>
</dbReference>
<dbReference type="EMBL" id="VYZN01000059">
    <property type="protein sequence ID" value="KAE9525590.1"/>
    <property type="molecule type" value="Genomic_DNA"/>
</dbReference>
<evidence type="ECO:0000313" key="1">
    <source>
        <dbReference type="EMBL" id="KAE9525590.1"/>
    </source>
</evidence>
<organism evidence="1 2">
    <name type="scientific">Aphis glycines</name>
    <name type="common">Soybean aphid</name>
    <dbReference type="NCBI Taxonomy" id="307491"/>
    <lineage>
        <taxon>Eukaryota</taxon>
        <taxon>Metazoa</taxon>
        <taxon>Ecdysozoa</taxon>
        <taxon>Arthropoda</taxon>
        <taxon>Hexapoda</taxon>
        <taxon>Insecta</taxon>
        <taxon>Pterygota</taxon>
        <taxon>Neoptera</taxon>
        <taxon>Paraneoptera</taxon>
        <taxon>Hemiptera</taxon>
        <taxon>Sternorrhyncha</taxon>
        <taxon>Aphidomorpha</taxon>
        <taxon>Aphidoidea</taxon>
        <taxon>Aphididae</taxon>
        <taxon>Aphidini</taxon>
        <taxon>Aphis</taxon>
        <taxon>Aphis</taxon>
    </lineage>
</organism>
<dbReference type="OrthoDB" id="6595166at2759"/>